<reference evidence="6 7" key="1">
    <citation type="submission" date="2019-10" db="EMBL/GenBank/DDBJ databases">
        <title>Sequencing and Assembly of Multiple Reported Metal-Biooxidizing Members of the Extremely Thermoacidophilic Archaeal Family Sulfolobaceae.</title>
        <authorList>
            <person name="Counts J.A."/>
            <person name="Kelly R.M."/>
        </authorList>
    </citation>
    <scope>NUCLEOTIDE SEQUENCE [LARGE SCALE GENOMIC DNA]</scope>
    <source>
        <strain evidence="6 7">DSM 6482</strain>
    </source>
</reference>
<dbReference type="Proteomes" id="UP000470772">
    <property type="component" value="Unassembled WGS sequence"/>
</dbReference>
<keyword evidence="7" id="KW-1185">Reference proteome</keyword>
<evidence type="ECO:0000313" key="7">
    <source>
        <dbReference type="Proteomes" id="UP000470772"/>
    </source>
</evidence>
<evidence type="ECO:0000256" key="4">
    <source>
        <dbReference type="HAMAP-Rule" id="MF_00545"/>
    </source>
</evidence>
<dbReference type="GO" id="GO:0006412">
    <property type="term" value="P:translation"/>
    <property type="evidence" value="ECO:0007669"/>
    <property type="project" value="UniProtKB-UniRule"/>
</dbReference>
<dbReference type="InterPro" id="IPR001976">
    <property type="entry name" value="Ribosomal_eS24"/>
</dbReference>
<dbReference type="GO" id="GO:0003735">
    <property type="term" value="F:structural constituent of ribosome"/>
    <property type="evidence" value="ECO:0007669"/>
    <property type="project" value="InterPro"/>
</dbReference>
<dbReference type="PANTHER" id="PTHR10496">
    <property type="entry name" value="40S RIBOSOMAL PROTEIN S24"/>
    <property type="match status" value="1"/>
</dbReference>
<protein>
    <recommendedName>
        <fullName evidence="4">Small ribosomal subunit protein eS24</fullName>
    </recommendedName>
</protein>
<dbReference type="OrthoDB" id="27533at2157"/>
<dbReference type="RefSeq" id="WP_054838116.1">
    <property type="nucleotide sequence ID" value="NZ_BBBY01000005.1"/>
</dbReference>
<evidence type="ECO:0000313" key="6">
    <source>
        <dbReference type="EMBL" id="MUN28318.1"/>
    </source>
</evidence>
<evidence type="ECO:0000256" key="5">
    <source>
        <dbReference type="RuleBase" id="RU004381"/>
    </source>
</evidence>
<gene>
    <name evidence="4" type="primary">rps24e</name>
    <name evidence="6" type="ORF">GC250_02285</name>
</gene>
<evidence type="ECO:0000256" key="2">
    <source>
        <dbReference type="ARBA" id="ARBA00022980"/>
    </source>
</evidence>
<dbReference type="InterPro" id="IPR012677">
    <property type="entry name" value="Nucleotide-bd_a/b_plait_sf"/>
</dbReference>
<accession>A0A6A9QKS4</accession>
<dbReference type="HAMAP" id="MF_00545">
    <property type="entry name" value="Ribosomal_eS24"/>
    <property type="match status" value="1"/>
</dbReference>
<dbReference type="GO" id="GO:1990904">
    <property type="term" value="C:ribonucleoprotein complex"/>
    <property type="evidence" value="ECO:0007669"/>
    <property type="project" value="UniProtKB-KW"/>
</dbReference>
<keyword evidence="3 4" id="KW-0687">Ribonucleoprotein</keyword>
<evidence type="ECO:0000256" key="1">
    <source>
        <dbReference type="ARBA" id="ARBA00009680"/>
    </source>
</evidence>
<organism evidence="6 7">
    <name type="scientific">Sulfuracidifex metallicus DSM 6482 = JCM 9184</name>
    <dbReference type="NCBI Taxonomy" id="523847"/>
    <lineage>
        <taxon>Archaea</taxon>
        <taxon>Thermoproteota</taxon>
        <taxon>Thermoprotei</taxon>
        <taxon>Sulfolobales</taxon>
        <taxon>Sulfolobaceae</taxon>
        <taxon>Sulfuracidifex</taxon>
    </lineage>
</organism>
<dbReference type="SUPFAM" id="SSF54189">
    <property type="entry name" value="Ribosomal proteins S24e, L23 and L15e"/>
    <property type="match status" value="1"/>
</dbReference>
<sequence length="117" mass="12968">MIALSEMKVKLSEKAEGVVEKRVKNSVIGREELTVRIYHIGGSTPSRKELRNAIASLLQSKEGLVVVRKIDTPYGAGYSLARVHVYDSEETMKKMELKHILDRDAGTKSQKGGKKNG</sequence>
<name>A0A6A9QKS4_SULME</name>
<keyword evidence="2 4" id="KW-0689">Ribosomal protein</keyword>
<proteinExistence type="inferred from homology"/>
<dbReference type="Pfam" id="PF01282">
    <property type="entry name" value="Ribosomal_S24e"/>
    <property type="match status" value="1"/>
</dbReference>
<dbReference type="InterPro" id="IPR012678">
    <property type="entry name" value="Ribosomal_uL23/eL15/eS24_sf"/>
</dbReference>
<dbReference type="EMBL" id="WGGD01000005">
    <property type="protein sequence ID" value="MUN28318.1"/>
    <property type="molecule type" value="Genomic_DNA"/>
</dbReference>
<dbReference type="InterPro" id="IPR018098">
    <property type="entry name" value="Ribosomal_eS24_CS"/>
</dbReference>
<comment type="caution">
    <text evidence="6">The sequence shown here is derived from an EMBL/GenBank/DDBJ whole genome shotgun (WGS) entry which is preliminary data.</text>
</comment>
<evidence type="ECO:0000256" key="3">
    <source>
        <dbReference type="ARBA" id="ARBA00023274"/>
    </source>
</evidence>
<dbReference type="Gene3D" id="3.30.70.330">
    <property type="match status" value="1"/>
</dbReference>
<dbReference type="AlphaFoldDB" id="A0A6A9QKS4"/>
<dbReference type="PROSITE" id="PS00529">
    <property type="entry name" value="RIBOSOMAL_S24E"/>
    <property type="match status" value="1"/>
</dbReference>
<comment type="similarity">
    <text evidence="1 4 5">Belongs to the eukaryotic ribosomal protein eS24 family.</text>
</comment>
<dbReference type="GO" id="GO:0005840">
    <property type="term" value="C:ribosome"/>
    <property type="evidence" value="ECO:0007669"/>
    <property type="project" value="UniProtKB-KW"/>
</dbReference>